<dbReference type="PANTHER" id="PTHR43861">
    <property type="entry name" value="TRANS-ACONITATE 2-METHYLTRANSFERASE-RELATED"/>
    <property type="match status" value="1"/>
</dbReference>
<dbReference type="KEGG" id="chih:GWR21_10390"/>
<keyword evidence="2" id="KW-1185">Reference proteome</keyword>
<dbReference type="AlphaFoldDB" id="A0A6B9ZCW9"/>
<organism evidence="1 2">
    <name type="scientific">Chitinophaga agri</name>
    <dbReference type="NCBI Taxonomy" id="2703787"/>
    <lineage>
        <taxon>Bacteria</taxon>
        <taxon>Pseudomonadati</taxon>
        <taxon>Bacteroidota</taxon>
        <taxon>Chitinophagia</taxon>
        <taxon>Chitinophagales</taxon>
        <taxon>Chitinophagaceae</taxon>
        <taxon>Chitinophaga</taxon>
    </lineage>
</organism>
<gene>
    <name evidence="1" type="ORF">GWR21_10390</name>
</gene>
<reference evidence="1 2" key="1">
    <citation type="submission" date="2020-01" db="EMBL/GenBank/DDBJ databases">
        <title>Complete genome sequence of Chitinophaga sp. H33E-04 isolated from quinoa roots.</title>
        <authorList>
            <person name="Weon H.-Y."/>
            <person name="Lee S.A."/>
        </authorList>
    </citation>
    <scope>NUCLEOTIDE SEQUENCE [LARGE SCALE GENOMIC DNA]</scope>
    <source>
        <strain evidence="1 2">H33E-04</strain>
    </source>
</reference>
<name>A0A6B9ZCW9_9BACT</name>
<dbReference type="Pfam" id="PF13489">
    <property type="entry name" value="Methyltransf_23"/>
    <property type="match status" value="1"/>
</dbReference>
<dbReference type="SUPFAM" id="SSF53335">
    <property type="entry name" value="S-adenosyl-L-methionine-dependent methyltransferases"/>
    <property type="match status" value="1"/>
</dbReference>
<keyword evidence="1" id="KW-0808">Transferase</keyword>
<evidence type="ECO:0000313" key="2">
    <source>
        <dbReference type="Proteomes" id="UP000476411"/>
    </source>
</evidence>
<dbReference type="RefSeq" id="WP_162331681.1">
    <property type="nucleotide sequence ID" value="NZ_CP048113.1"/>
</dbReference>
<dbReference type="Gene3D" id="3.40.50.150">
    <property type="entry name" value="Vaccinia Virus protein VP39"/>
    <property type="match status" value="1"/>
</dbReference>
<keyword evidence="1" id="KW-0489">Methyltransferase</keyword>
<proteinExistence type="predicted"/>
<sequence length="248" mass="27829">MEYNRLADIKRLEFIIRTLKQHLPEGATVLDVGCGNGIIARGLGNEGFNVYGIDVSQKAIEKARALTDNTNVRFDVISAEALVADGQRYHAVICSEVLEHLNQPEKLLDVLYQSLTDNGVLIVTVPNGMGPREVLVTKPVIALQKKDNWVWRCILKVKGAMGYKGTTVQSDADDLTHVQFFSKTSLEGLARKTHFRIVRFGKTNFIDDVFPFSFFTKKIKLLQKWDGAIAEVLPYQLTGSFVTVWEKN</sequence>
<evidence type="ECO:0000313" key="1">
    <source>
        <dbReference type="EMBL" id="QHS59987.1"/>
    </source>
</evidence>
<protein>
    <submittedName>
        <fullName evidence="1">Methyltransferase domain-containing protein</fullName>
    </submittedName>
</protein>
<dbReference type="GO" id="GO:0032259">
    <property type="term" value="P:methylation"/>
    <property type="evidence" value="ECO:0007669"/>
    <property type="project" value="UniProtKB-KW"/>
</dbReference>
<accession>A0A6B9ZCW9</accession>
<dbReference type="EMBL" id="CP048113">
    <property type="protein sequence ID" value="QHS59987.1"/>
    <property type="molecule type" value="Genomic_DNA"/>
</dbReference>
<dbReference type="CDD" id="cd02440">
    <property type="entry name" value="AdoMet_MTases"/>
    <property type="match status" value="1"/>
</dbReference>
<dbReference type="InterPro" id="IPR029063">
    <property type="entry name" value="SAM-dependent_MTases_sf"/>
</dbReference>
<dbReference type="Proteomes" id="UP000476411">
    <property type="component" value="Chromosome"/>
</dbReference>
<dbReference type="GO" id="GO:0008168">
    <property type="term" value="F:methyltransferase activity"/>
    <property type="evidence" value="ECO:0007669"/>
    <property type="project" value="UniProtKB-KW"/>
</dbReference>